<dbReference type="PANTHER" id="PTHR35841">
    <property type="entry name" value="PHOSPHONATES-BINDING PERIPLASMIC PROTEIN"/>
    <property type="match status" value="1"/>
</dbReference>
<evidence type="ECO:0000313" key="2">
    <source>
        <dbReference type="EMBL" id="KAA1151471.1"/>
    </source>
</evidence>
<comment type="caution">
    <text evidence="3">The sequence shown here is derived from an EMBL/GenBank/DDBJ whole genome shotgun (WGS) entry which is preliminary data.</text>
</comment>
<dbReference type="Gene3D" id="3.40.190.10">
    <property type="entry name" value="Periplasmic binding protein-like II"/>
    <property type="match status" value="2"/>
</dbReference>
<dbReference type="Pfam" id="PF12974">
    <property type="entry name" value="Phosphonate-bd"/>
    <property type="match status" value="1"/>
</dbReference>
<dbReference type="CDD" id="cd01071">
    <property type="entry name" value="PBP2_PhnD_like"/>
    <property type="match status" value="1"/>
</dbReference>
<accession>A0A063KTV2</accession>
<evidence type="ECO:0000313" key="4">
    <source>
        <dbReference type="EMBL" id="KDC51916.1"/>
    </source>
</evidence>
<evidence type="ECO:0000313" key="6">
    <source>
        <dbReference type="Proteomes" id="UP000322915"/>
    </source>
</evidence>
<reference evidence="6 7" key="2">
    <citation type="submission" date="2019-01" db="EMBL/GenBank/DDBJ databases">
        <title>Genome sequences of marine Pseudoalteromonas species.</title>
        <authorList>
            <person name="Boraston A.B."/>
            <person name="Hehemann J.-H."/>
            <person name="Vickers C.J."/>
            <person name="Salama-Alber O."/>
            <person name="Abe K."/>
            <person name="Hettle A.J."/>
        </authorList>
    </citation>
    <scope>NUCLEOTIDE SEQUENCE [LARGE SCALE GENOMIC DNA]</scope>
    <source>
        <strain evidence="3 7">PS42</strain>
        <strain evidence="2 6">PS47</strain>
    </source>
</reference>
<dbReference type="EMBL" id="SEUK01000056">
    <property type="protein sequence ID" value="KAA1156293.1"/>
    <property type="molecule type" value="Genomic_DNA"/>
</dbReference>
<evidence type="ECO:0000313" key="3">
    <source>
        <dbReference type="EMBL" id="KAA1156293.1"/>
    </source>
</evidence>
<keyword evidence="1" id="KW-0732">Signal</keyword>
<dbReference type="SUPFAM" id="SSF53850">
    <property type="entry name" value="Periplasmic binding protein-like II"/>
    <property type="match status" value="1"/>
</dbReference>
<dbReference type="OrthoDB" id="5343002at2"/>
<dbReference type="Proteomes" id="UP000027154">
    <property type="component" value="Unassembled WGS sequence"/>
</dbReference>
<evidence type="ECO:0000313" key="7">
    <source>
        <dbReference type="Proteomes" id="UP000324162"/>
    </source>
</evidence>
<feature type="signal peptide" evidence="1">
    <location>
        <begin position="1"/>
        <end position="18"/>
    </location>
</feature>
<name>A0A063KTV2_9GAMM</name>
<reference evidence="4 5" key="1">
    <citation type="submission" date="2014-04" db="EMBL/GenBank/DDBJ databases">
        <title>Pseudoalteromonas galatheae sp. nov., isolated from a deep-sea polychaete near Canal Concepcion, Chile.</title>
        <authorList>
            <person name="Machado H.R."/>
            <person name="Gram L."/>
            <person name="Vynne N.G."/>
        </authorList>
    </citation>
    <scope>NUCLEOTIDE SEQUENCE [LARGE SCALE GENOMIC DNA]</scope>
    <source>
        <strain evidence="4 5">KMM216</strain>
    </source>
</reference>
<proteinExistence type="predicted"/>
<dbReference type="EMBL" id="SEUJ01000076">
    <property type="protein sequence ID" value="KAA1151471.1"/>
    <property type="molecule type" value="Genomic_DNA"/>
</dbReference>
<sequence length="269" mass="29964">MKYVVAMLCLLQSSWLFSQEYTFGVVPQYESQKLNAIWQPLLKQVSEQTGVKIELITVKSIPVFEQAFANGEYDFAYMNPWHSVVAHEKQGYLPLIKDAGRSLQGVLVVNKKSGIDNLSQLEGAEIAFPAPNALGASLLMRADLALLYGLKIKPVYVQTHSSVYLNVALNSTKAGGGVLGTLKQQPKNLQQKLKVIYKTREISRHPIVAHPRVASEIQLKVQRAFLNIGESDEHKHLFAGIPIIEPSIATLAEYQQLTEWGLSAFYVEN</sequence>
<protein>
    <submittedName>
        <fullName evidence="4">Phosphate ABC transporter</fullName>
    </submittedName>
    <submittedName>
        <fullName evidence="3">Phosphate/phosphite/phosphonate ABC transporter substrate-binding protein</fullName>
    </submittedName>
</protein>
<gene>
    <name evidence="4" type="ORF">DC53_07030</name>
    <name evidence="3" type="ORF">EU508_19595</name>
    <name evidence="2" type="ORF">EU509_16420</name>
</gene>
<keyword evidence="6" id="KW-1185">Reference proteome</keyword>
<dbReference type="AlphaFoldDB" id="A0A063KTV2"/>
<dbReference type="PANTHER" id="PTHR35841:SF1">
    <property type="entry name" value="PHOSPHONATES-BINDING PERIPLASMIC PROTEIN"/>
    <property type="match status" value="1"/>
</dbReference>
<dbReference type="EMBL" id="JJNZ01000020">
    <property type="protein sequence ID" value="KDC51916.1"/>
    <property type="molecule type" value="Genomic_DNA"/>
</dbReference>
<evidence type="ECO:0000256" key="1">
    <source>
        <dbReference type="SAM" id="SignalP"/>
    </source>
</evidence>
<dbReference type="RefSeq" id="WP_007376105.1">
    <property type="nucleotide sequence ID" value="NZ_JBBMQV010000014.1"/>
</dbReference>
<evidence type="ECO:0000313" key="5">
    <source>
        <dbReference type="Proteomes" id="UP000027154"/>
    </source>
</evidence>
<feature type="chain" id="PRO_5044538598" evidence="1">
    <location>
        <begin position="19"/>
        <end position="269"/>
    </location>
</feature>
<dbReference type="Proteomes" id="UP000322915">
    <property type="component" value="Unassembled WGS sequence"/>
</dbReference>
<dbReference type="Proteomes" id="UP000324162">
    <property type="component" value="Unassembled WGS sequence"/>
</dbReference>
<organism evidence="3 7">
    <name type="scientific">Pseudoalteromonas fuliginea</name>
    <dbReference type="NCBI Taxonomy" id="1872678"/>
    <lineage>
        <taxon>Bacteria</taxon>
        <taxon>Pseudomonadati</taxon>
        <taxon>Pseudomonadota</taxon>
        <taxon>Gammaproteobacteria</taxon>
        <taxon>Alteromonadales</taxon>
        <taxon>Pseudoalteromonadaceae</taxon>
        <taxon>Pseudoalteromonas</taxon>
    </lineage>
</organism>